<dbReference type="OrthoDB" id="9791874at2"/>
<comment type="subcellular location">
    <subcellularLocation>
        <location evidence="1">Cell membrane</location>
        <topology evidence="1">Multi-pass membrane protein</topology>
    </subcellularLocation>
</comment>
<name>A0A3P1WW90_9ACTN</name>
<accession>A0A3P1WW90</accession>
<evidence type="ECO:0000313" key="9">
    <source>
        <dbReference type="EMBL" id="RRD50924.1"/>
    </source>
</evidence>
<keyword evidence="4 7" id="KW-0812">Transmembrane</keyword>
<feature type="domain" description="Glycine transporter" evidence="8">
    <location>
        <begin position="97"/>
        <end position="171"/>
    </location>
</feature>
<gene>
    <name evidence="9" type="ORF">EII35_02425</name>
</gene>
<keyword evidence="5 7" id="KW-1133">Transmembrane helix</keyword>
<evidence type="ECO:0000256" key="3">
    <source>
        <dbReference type="ARBA" id="ARBA00022475"/>
    </source>
</evidence>
<evidence type="ECO:0000256" key="6">
    <source>
        <dbReference type="ARBA" id="ARBA00023136"/>
    </source>
</evidence>
<dbReference type="InterPro" id="IPR005115">
    <property type="entry name" value="Gly_transporter"/>
</dbReference>
<feature type="transmembrane region" description="Helical" evidence="7">
    <location>
        <begin position="154"/>
        <end position="171"/>
    </location>
</feature>
<evidence type="ECO:0000256" key="5">
    <source>
        <dbReference type="ARBA" id="ARBA00022989"/>
    </source>
</evidence>
<feature type="transmembrane region" description="Helical" evidence="7">
    <location>
        <begin position="177"/>
        <end position="198"/>
    </location>
</feature>
<comment type="caution">
    <text evidence="9">The sequence shown here is derived from an EMBL/GenBank/DDBJ whole genome shotgun (WGS) entry which is preliminary data.</text>
</comment>
<dbReference type="PANTHER" id="PTHR30506:SF3">
    <property type="entry name" value="UPF0126 INNER MEMBRANE PROTEIN YADS-RELATED"/>
    <property type="match status" value="1"/>
</dbReference>
<keyword evidence="3" id="KW-1003">Cell membrane</keyword>
<dbReference type="EMBL" id="RQYT01000003">
    <property type="protein sequence ID" value="RRD50924.1"/>
    <property type="molecule type" value="Genomic_DNA"/>
</dbReference>
<evidence type="ECO:0000256" key="2">
    <source>
        <dbReference type="ARBA" id="ARBA00008193"/>
    </source>
</evidence>
<protein>
    <submittedName>
        <fullName evidence="9">Trimeric intracellular cation channel family protein</fullName>
    </submittedName>
</protein>
<evidence type="ECO:0000313" key="10">
    <source>
        <dbReference type="Proteomes" id="UP000280935"/>
    </source>
</evidence>
<feature type="transmembrane region" description="Helical" evidence="7">
    <location>
        <begin position="64"/>
        <end position="83"/>
    </location>
</feature>
<evidence type="ECO:0000256" key="1">
    <source>
        <dbReference type="ARBA" id="ARBA00004651"/>
    </source>
</evidence>
<feature type="transmembrane region" description="Helical" evidence="7">
    <location>
        <begin position="6"/>
        <end position="28"/>
    </location>
</feature>
<evidence type="ECO:0000259" key="8">
    <source>
        <dbReference type="Pfam" id="PF03458"/>
    </source>
</evidence>
<dbReference type="RefSeq" id="WP_125226872.1">
    <property type="nucleotide sequence ID" value="NZ_RQYT01000003.1"/>
</dbReference>
<evidence type="ECO:0000256" key="7">
    <source>
        <dbReference type="SAM" id="Phobius"/>
    </source>
</evidence>
<dbReference type="PANTHER" id="PTHR30506">
    <property type="entry name" value="INNER MEMBRANE PROTEIN"/>
    <property type="match status" value="1"/>
</dbReference>
<feature type="domain" description="Glycine transporter" evidence="8">
    <location>
        <begin position="12"/>
        <end position="84"/>
    </location>
</feature>
<feature type="transmembrane region" description="Helical" evidence="7">
    <location>
        <begin position="95"/>
        <end position="116"/>
    </location>
</feature>
<dbReference type="GO" id="GO:0005886">
    <property type="term" value="C:plasma membrane"/>
    <property type="evidence" value="ECO:0007669"/>
    <property type="project" value="UniProtKB-SubCell"/>
</dbReference>
<dbReference type="Proteomes" id="UP000280935">
    <property type="component" value="Unassembled WGS sequence"/>
</dbReference>
<sequence length="222" mass="22929">MWELETLTRLGLSATGIIAFAISGALAAKRRDMDGVGIVTLACVTAVGGGAVRDMMMGATPVAALVDLWMIALAALTGLVVMFTVPPNVRERGPLLVFDAIGLGMFVVDGALKGLHHGLHPLAAALIGVVTGVGGGILRDVLASEVPIVFRRRSHLYVVPAMLGGLLIVGLDAMGAAGMVGMLGTAGLVMAVRIASLLRGWHVPGGRVVTWRRETPCPGERP</sequence>
<dbReference type="Pfam" id="PF03458">
    <property type="entry name" value="Gly_transporter"/>
    <property type="match status" value="2"/>
</dbReference>
<evidence type="ECO:0000256" key="4">
    <source>
        <dbReference type="ARBA" id="ARBA00022692"/>
    </source>
</evidence>
<reference evidence="9 10" key="1">
    <citation type="submission" date="2018-11" db="EMBL/GenBank/DDBJ databases">
        <title>Genomes From Bacteria Associated with the Canine Oral Cavity: a Test Case for Automated Genome-Based Taxonomic Assignment.</title>
        <authorList>
            <person name="Coil D.A."/>
            <person name="Jospin G."/>
            <person name="Darling A.E."/>
            <person name="Wallis C."/>
            <person name="Davis I.J."/>
            <person name="Harris S."/>
            <person name="Eisen J.A."/>
            <person name="Holcombe L.J."/>
            <person name="O'Flynn C."/>
        </authorList>
    </citation>
    <scope>NUCLEOTIDE SEQUENCE [LARGE SCALE GENOMIC DNA]</scope>
    <source>
        <strain evidence="9 10">OH2822_COT-296</strain>
    </source>
</reference>
<feature type="transmembrane region" description="Helical" evidence="7">
    <location>
        <begin position="122"/>
        <end position="142"/>
    </location>
</feature>
<feature type="transmembrane region" description="Helical" evidence="7">
    <location>
        <begin position="35"/>
        <end position="52"/>
    </location>
</feature>
<keyword evidence="6 7" id="KW-0472">Membrane</keyword>
<dbReference type="AlphaFoldDB" id="A0A3P1WW90"/>
<proteinExistence type="inferred from homology"/>
<organism evidence="9 10">
    <name type="scientific">Arachnia propionica</name>
    <dbReference type="NCBI Taxonomy" id="1750"/>
    <lineage>
        <taxon>Bacteria</taxon>
        <taxon>Bacillati</taxon>
        <taxon>Actinomycetota</taxon>
        <taxon>Actinomycetes</taxon>
        <taxon>Propionibacteriales</taxon>
        <taxon>Propionibacteriaceae</taxon>
        <taxon>Arachnia</taxon>
    </lineage>
</organism>
<comment type="similarity">
    <text evidence="2">Belongs to the UPF0126 family.</text>
</comment>